<dbReference type="GO" id="GO:0017005">
    <property type="term" value="F:3'-tyrosyl-DNA phosphodiesterase activity"/>
    <property type="evidence" value="ECO:0007669"/>
    <property type="project" value="TreeGrafter"/>
</dbReference>
<dbReference type="GO" id="GO:0005634">
    <property type="term" value="C:nucleus"/>
    <property type="evidence" value="ECO:0007669"/>
    <property type="project" value="UniProtKB-SubCell"/>
</dbReference>
<dbReference type="GO" id="GO:0003690">
    <property type="term" value="F:double-stranded DNA binding"/>
    <property type="evidence" value="ECO:0007669"/>
    <property type="project" value="TreeGrafter"/>
</dbReference>
<evidence type="ECO:0000313" key="10">
    <source>
        <dbReference type="WBParaSite" id="MCU_005934-RB"/>
    </source>
</evidence>
<dbReference type="Pfam" id="PF06087">
    <property type="entry name" value="Tyr-DNA_phospho"/>
    <property type="match status" value="1"/>
</dbReference>
<comment type="similarity">
    <text evidence="2">Belongs to the tyrosyl-DNA phosphodiesterase family.</text>
</comment>
<accession>A0A5K3F6Z8</accession>
<keyword evidence="4" id="KW-0227">DNA damage</keyword>
<dbReference type="PANTHER" id="PTHR12415">
    <property type="entry name" value="TYROSYL-DNA PHOSPHODIESTERASE 1"/>
    <property type="match status" value="1"/>
</dbReference>
<evidence type="ECO:0000256" key="2">
    <source>
        <dbReference type="ARBA" id="ARBA00010205"/>
    </source>
</evidence>
<keyword evidence="6" id="KW-0269">Exonuclease</keyword>
<reference evidence="10" key="1">
    <citation type="submission" date="2019-11" db="UniProtKB">
        <authorList>
            <consortium name="WormBaseParasite"/>
        </authorList>
    </citation>
    <scope>IDENTIFICATION</scope>
</reference>
<keyword evidence="7" id="KW-0234">DNA repair</keyword>
<dbReference type="GO" id="GO:0006281">
    <property type="term" value="P:DNA repair"/>
    <property type="evidence" value="ECO:0007669"/>
    <property type="project" value="UniProtKB-KW"/>
</dbReference>
<dbReference type="Gene3D" id="3.30.870.10">
    <property type="entry name" value="Endonuclease Chain A"/>
    <property type="match status" value="1"/>
</dbReference>
<dbReference type="InterPro" id="IPR010347">
    <property type="entry name" value="Tdp1"/>
</dbReference>
<evidence type="ECO:0000256" key="7">
    <source>
        <dbReference type="ARBA" id="ARBA00023204"/>
    </source>
</evidence>
<dbReference type="AlphaFoldDB" id="A0A5K3F6Z8"/>
<feature type="site" description="Interaction with DNA" evidence="9">
    <location>
        <position position="64"/>
    </location>
</feature>
<evidence type="ECO:0000256" key="8">
    <source>
        <dbReference type="ARBA" id="ARBA00023242"/>
    </source>
</evidence>
<dbReference type="GO" id="GO:0004527">
    <property type="term" value="F:exonuclease activity"/>
    <property type="evidence" value="ECO:0007669"/>
    <property type="project" value="UniProtKB-KW"/>
</dbReference>
<sequence length="144" mass="16514">MFLLDTQGRCNLKVECHCVARSAIKLGARKIYHAEFRGLVESECPVTLSDNYGKMVFLFSANLSKAAWGCFEKDKSQLLIRSYELGVLFTPEMDEKEIETPPKLQNFPVPYHLPPVPYGHSDRPWIFNEPYNEPDSYGICWVPP</sequence>
<proteinExistence type="inferred from homology"/>
<keyword evidence="8" id="KW-0539">Nucleus</keyword>
<evidence type="ECO:0000256" key="5">
    <source>
        <dbReference type="ARBA" id="ARBA00022801"/>
    </source>
</evidence>
<evidence type="ECO:0000256" key="1">
    <source>
        <dbReference type="ARBA" id="ARBA00004123"/>
    </source>
</evidence>
<keyword evidence="3" id="KW-0540">Nuclease</keyword>
<name>A0A5K3F6Z8_MESCO</name>
<dbReference type="SUPFAM" id="SSF56024">
    <property type="entry name" value="Phospholipase D/nuclease"/>
    <property type="match status" value="1"/>
</dbReference>
<dbReference type="PANTHER" id="PTHR12415:SF0">
    <property type="entry name" value="TYROSYL-DNA PHOSPHODIESTERASE 1"/>
    <property type="match status" value="1"/>
</dbReference>
<dbReference type="GO" id="GO:0003697">
    <property type="term" value="F:single-stranded DNA binding"/>
    <property type="evidence" value="ECO:0007669"/>
    <property type="project" value="TreeGrafter"/>
</dbReference>
<dbReference type="WBParaSite" id="MCU_005934-RB">
    <property type="protein sequence ID" value="MCU_005934-RB"/>
    <property type="gene ID" value="MCU_005934"/>
</dbReference>
<evidence type="ECO:0000256" key="6">
    <source>
        <dbReference type="ARBA" id="ARBA00022839"/>
    </source>
</evidence>
<organism evidence="10">
    <name type="scientific">Mesocestoides corti</name>
    <name type="common">Flatworm</name>
    <dbReference type="NCBI Taxonomy" id="53468"/>
    <lineage>
        <taxon>Eukaryota</taxon>
        <taxon>Metazoa</taxon>
        <taxon>Spiralia</taxon>
        <taxon>Lophotrochozoa</taxon>
        <taxon>Platyhelminthes</taxon>
        <taxon>Cestoda</taxon>
        <taxon>Eucestoda</taxon>
        <taxon>Cyclophyllidea</taxon>
        <taxon>Mesocestoididae</taxon>
        <taxon>Mesocestoides</taxon>
    </lineage>
</organism>
<evidence type="ECO:0000256" key="9">
    <source>
        <dbReference type="PIRSR" id="PIRSR610347-3"/>
    </source>
</evidence>
<keyword evidence="5" id="KW-0378">Hydrolase</keyword>
<protein>
    <submittedName>
        <fullName evidence="10">Zf-CCHH domain-containing protein</fullName>
    </submittedName>
</protein>
<comment type="subcellular location">
    <subcellularLocation>
        <location evidence="1">Nucleus</location>
    </subcellularLocation>
</comment>
<evidence type="ECO:0000256" key="3">
    <source>
        <dbReference type="ARBA" id="ARBA00022722"/>
    </source>
</evidence>
<evidence type="ECO:0000256" key="4">
    <source>
        <dbReference type="ARBA" id="ARBA00022763"/>
    </source>
</evidence>